<keyword evidence="8" id="KW-0460">Magnesium</keyword>
<evidence type="ECO:0000256" key="6">
    <source>
        <dbReference type="ARBA" id="ARBA00022723"/>
    </source>
</evidence>
<evidence type="ECO:0000256" key="10">
    <source>
        <dbReference type="ARBA" id="ARBA00048540"/>
    </source>
</evidence>
<evidence type="ECO:0000256" key="3">
    <source>
        <dbReference type="ARBA" id="ARBA00016337"/>
    </source>
</evidence>
<keyword evidence="11" id="KW-0732">Signal</keyword>
<dbReference type="InterPro" id="IPR024932">
    <property type="entry name" value="ApbE"/>
</dbReference>
<keyword evidence="13" id="KW-1185">Reference proteome</keyword>
<sequence length="473" mass="51218">MNPITSSLAAVLAAVPNANATSVSGVLTTQLENILGTSLDMKIAAQTFELAEKAEAQVLAEISRLQQILGSAGSHNEFARWMASSKGEAVAVSNEISEVLNLFDEWNAKTDGAINAASEEIARHWKEGNVDVNEAHWSLGEGTATRLTDAELRLHTFTKGYVMEKAAAVALASPGVNGLVLNVGGDILVKGDWTEPVRVSDPRLDAENGASLGVVSLENKSIATSGNYRRGEALDGQWFSHIMDPRSGMPAQDVVSATVIHPDAVTAGALATAFNVLSVEESKDLAANYQDLEYLIVTKNGEQIASESWAGANPETSISMVNLKEKLWTANQELLINIQLANLGGGARRPYVAVWVEDANHKPVRRLALWYRKPRWLPDLRSFSDAQRESPIDLMSITSATRSAGDYSLVWDGKNDQGQFVEQGNYTIYIEAAREHGTYQLMKQSMKFDGKAKTQAIAGNEELSAASLVYRTK</sequence>
<evidence type="ECO:0000313" key="13">
    <source>
        <dbReference type="Proteomes" id="UP001598138"/>
    </source>
</evidence>
<name>A0ABW6DBL8_9BACT</name>
<gene>
    <name evidence="12" type="ORF">U0R10_06625</name>
</gene>
<dbReference type="EC" id="2.7.1.180" evidence="2"/>
<dbReference type="Pfam" id="PF02424">
    <property type="entry name" value="ApbE"/>
    <property type="match status" value="1"/>
</dbReference>
<comment type="caution">
    <text evidence="12">The sequence shown here is derived from an EMBL/GenBank/DDBJ whole genome shotgun (WGS) entry which is preliminary data.</text>
</comment>
<dbReference type="RefSeq" id="WP_377983171.1">
    <property type="nucleotide sequence ID" value="NZ_JBBKXZ010000002.1"/>
</dbReference>
<evidence type="ECO:0000256" key="4">
    <source>
        <dbReference type="ARBA" id="ARBA00022630"/>
    </source>
</evidence>
<evidence type="ECO:0000313" key="12">
    <source>
        <dbReference type="EMBL" id="MFD3394289.1"/>
    </source>
</evidence>
<comment type="catalytic activity">
    <reaction evidence="10">
        <text>L-threonyl-[protein] + FAD = FMN-L-threonyl-[protein] + AMP + H(+)</text>
        <dbReference type="Rhea" id="RHEA:36847"/>
        <dbReference type="Rhea" id="RHEA-COMP:11060"/>
        <dbReference type="Rhea" id="RHEA-COMP:11061"/>
        <dbReference type="ChEBI" id="CHEBI:15378"/>
        <dbReference type="ChEBI" id="CHEBI:30013"/>
        <dbReference type="ChEBI" id="CHEBI:57692"/>
        <dbReference type="ChEBI" id="CHEBI:74257"/>
        <dbReference type="ChEBI" id="CHEBI:456215"/>
        <dbReference type="EC" id="2.7.1.180"/>
    </reaction>
</comment>
<organism evidence="12 13">
    <name type="scientific">Aquirufa avitistagni</name>
    <dbReference type="NCBI Taxonomy" id="3104728"/>
    <lineage>
        <taxon>Bacteria</taxon>
        <taxon>Pseudomonadati</taxon>
        <taxon>Bacteroidota</taxon>
        <taxon>Cytophagia</taxon>
        <taxon>Cytophagales</taxon>
        <taxon>Flectobacillaceae</taxon>
        <taxon>Aquirufa</taxon>
    </lineage>
</organism>
<keyword evidence="4" id="KW-0285">Flavoprotein</keyword>
<evidence type="ECO:0000256" key="2">
    <source>
        <dbReference type="ARBA" id="ARBA00011955"/>
    </source>
</evidence>
<dbReference type="InterPro" id="IPR003374">
    <property type="entry name" value="ApbE-like_sf"/>
</dbReference>
<evidence type="ECO:0000256" key="9">
    <source>
        <dbReference type="ARBA" id="ARBA00031306"/>
    </source>
</evidence>
<dbReference type="Gene3D" id="2.60.40.4070">
    <property type="match status" value="1"/>
</dbReference>
<comment type="cofactor">
    <cofactor evidence="1">
        <name>Mg(2+)</name>
        <dbReference type="ChEBI" id="CHEBI:18420"/>
    </cofactor>
</comment>
<dbReference type="PANTHER" id="PTHR30040">
    <property type="entry name" value="THIAMINE BIOSYNTHESIS LIPOPROTEIN APBE"/>
    <property type="match status" value="1"/>
</dbReference>
<evidence type="ECO:0000256" key="1">
    <source>
        <dbReference type="ARBA" id="ARBA00001946"/>
    </source>
</evidence>
<dbReference type="SUPFAM" id="SSF143631">
    <property type="entry name" value="ApbE-like"/>
    <property type="match status" value="1"/>
</dbReference>
<proteinExistence type="predicted"/>
<keyword evidence="6" id="KW-0479">Metal-binding</keyword>
<evidence type="ECO:0000256" key="7">
    <source>
        <dbReference type="ARBA" id="ARBA00022827"/>
    </source>
</evidence>
<dbReference type="PANTHER" id="PTHR30040:SF2">
    <property type="entry name" value="FAD:PROTEIN FMN TRANSFERASE"/>
    <property type="match status" value="1"/>
</dbReference>
<dbReference type="Proteomes" id="UP001598138">
    <property type="component" value="Unassembled WGS sequence"/>
</dbReference>
<feature type="signal peptide" evidence="11">
    <location>
        <begin position="1"/>
        <end position="20"/>
    </location>
</feature>
<evidence type="ECO:0000256" key="5">
    <source>
        <dbReference type="ARBA" id="ARBA00022679"/>
    </source>
</evidence>
<reference evidence="12 13" key="1">
    <citation type="submission" date="2024-03" db="EMBL/GenBank/DDBJ databases">
        <title>Aquirufa genome sequencing.</title>
        <authorList>
            <person name="Pitt A."/>
            <person name="Hahn M.W."/>
        </authorList>
    </citation>
    <scope>NUCLEOTIDE SEQUENCE [LARGE SCALE GENOMIC DNA]</scope>
    <source>
        <strain evidence="12 13">OSTEICH-129V</strain>
    </source>
</reference>
<dbReference type="EMBL" id="JBBKXZ010000002">
    <property type="protein sequence ID" value="MFD3394289.1"/>
    <property type="molecule type" value="Genomic_DNA"/>
</dbReference>
<dbReference type="InterPro" id="IPR014469">
    <property type="entry name" value="DUF2271"/>
</dbReference>
<dbReference type="Pfam" id="PF10029">
    <property type="entry name" value="DUF2271"/>
    <property type="match status" value="1"/>
</dbReference>
<keyword evidence="5" id="KW-0808">Transferase</keyword>
<feature type="chain" id="PRO_5047542284" description="FAD:protein FMN transferase" evidence="11">
    <location>
        <begin position="21"/>
        <end position="473"/>
    </location>
</feature>
<keyword evidence="7" id="KW-0274">FAD</keyword>
<accession>A0ABW6DBL8</accession>
<evidence type="ECO:0000256" key="8">
    <source>
        <dbReference type="ARBA" id="ARBA00022842"/>
    </source>
</evidence>
<protein>
    <recommendedName>
        <fullName evidence="3">FAD:protein FMN transferase</fullName>
        <ecNumber evidence="2">2.7.1.180</ecNumber>
    </recommendedName>
    <alternativeName>
        <fullName evidence="9">Flavin transferase</fullName>
    </alternativeName>
</protein>
<evidence type="ECO:0000256" key="11">
    <source>
        <dbReference type="SAM" id="SignalP"/>
    </source>
</evidence>
<dbReference type="Gene3D" id="3.10.520.10">
    <property type="entry name" value="ApbE-like domains"/>
    <property type="match status" value="1"/>
</dbReference>